<gene>
    <name evidence="1" type="ORF">KAK11_01070</name>
</gene>
<sequence length="384" mass="41505">MDTHDIPALLREFGQHHCPEEPLYQRLCALLADSPQACAWLATAPPTQRKANLLLAAVHDQVLAAPSALGAWFASAGGNKPADAPGLAEALQDFLQIHATALAHQVQTRSTQTNEVGRCAVLWLVLQDMALARLRADHATPVRMALFDFGCSAGLNLGLPWMNFRLHQHGRSSGHVNAGLPQAPHLDCELIGPWPQAATAPTAFTLSHRAGVDPALIDVQEPEAVRWLQASLWPSDTARRQRLDAAVALARTQPAELQQASAGAACIDTLSRWLAGLPADTWPIILNTWVLYYACAADLVEHRAALQGLLQRYRATWVSAEDVVTTTTLFGPPPALAPVEGVGRQQAHPQTFWVTAEAGAAGLQARHVARSHPHGRWVRWDGPP</sequence>
<reference evidence="1 2" key="1">
    <citation type="submission" date="2021-04" db="EMBL/GenBank/DDBJ databases">
        <title>The genome sequence of type strain Ideonella paludis KCTC 32238.</title>
        <authorList>
            <person name="Liu Y."/>
        </authorList>
    </citation>
    <scope>NUCLEOTIDE SEQUENCE [LARGE SCALE GENOMIC DNA]</scope>
    <source>
        <strain evidence="1 2">KCTC 32238</strain>
    </source>
</reference>
<proteinExistence type="predicted"/>
<organism evidence="1 2">
    <name type="scientific">Ideonella paludis</name>
    <dbReference type="NCBI Taxonomy" id="1233411"/>
    <lineage>
        <taxon>Bacteria</taxon>
        <taxon>Pseudomonadati</taxon>
        <taxon>Pseudomonadota</taxon>
        <taxon>Betaproteobacteria</taxon>
        <taxon>Burkholderiales</taxon>
        <taxon>Sphaerotilaceae</taxon>
        <taxon>Ideonella</taxon>
    </lineage>
</organism>
<dbReference type="InterPro" id="IPR011200">
    <property type="entry name" value="UCP012608"/>
</dbReference>
<evidence type="ECO:0000313" key="2">
    <source>
        <dbReference type="Proteomes" id="UP000672097"/>
    </source>
</evidence>
<comment type="caution">
    <text evidence="1">The sequence shown here is derived from an EMBL/GenBank/DDBJ whole genome shotgun (WGS) entry which is preliminary data.</text>
</comment>
<dbReference type="RefSeq" id="WP_210805293.1">
    <property type="nucleotide sequence ID" value="NZ_JAGQDG010000001.1"/>
</dbReference>
<dbReference type="Proteomes" id="UP000672097">
    <property type="component" value="Unassembled WGS sequence"/>
</dbReference>
<name>A0ABS5DRZ3_9BURK</name>
<dbReference type="EMBL" id="JAGQDG010000001">
    <property type="protein sequence ID" value="MBQ0933900.1"/>
    <property type="molecule type" value="Genomic_DNA"/>
</dbReference>
<accession>A0ABS5DRZ3</accession>
<protein>
    <submittedName>
        <fullName evidence="1">DUF2332 domain-containing protein</fullName>
    </submittedName>
</protein>
<dbReference type="Pfam" id="PF10094">
    <property type="entry name" value="DUF2332"/>
    <property type="match status" value="1"/>
</dbReference>
<evidence type="ECO:0000313" key="1">
    <source>
        <dbReference type="EMBL" id="MBQ0933900.1"/>
    </source>
</evidence>
<keyword evidence="2" id="KW-1185">Reference proteome</keyword>